<evidence type="ECO:0000256" key="1">
    <source>
        <dbReference type="SAM" id="MobiDB-lite"/>
    </source>
</evidence>
<dbReference type="AlphaFoldDB" id="A0A834V6G8"/>
<feature type="region of interest" description="Disordered" evidence="1">
    <location>
        <begin position="72"/>
        <end position="96"/>
    </location>
</feature>
<name>A0A834V6G8_MARMO</name>
<evidence type="ECO:0000313" key="3">
    <source>
        <dbReference type="Proteomes" id="UP000662637"/>
    </source>
</evidence>
<comment type="caution">
    <text evidence="2">The sequence shown here is derived from an EMBL/GenBank/DDBJ whole genome shotgun (WGS) entry which is preliminary data.</text>
</comment>
<organism evidence="2 3">
    <name type="scientific">Marmota monax</name>
    <name type="common">Woodchuck</name>
    <dbReference type="NCBI Taxonomy" id="9995"/>
    <lineage>
        <taxon>Eukaryota</taxon>
        <taxon>Metazoa</taxon>
        <taxon>Chordata</taxon>
        <taxon>Craniata</taxon>
        <taxon>Vertebrata</taxon>
        <taxon>Euteleostomi</taxon>
        <taxon>Mammalia</taxon>
        <taxon>Eutheria</taxon>
        <taxon>Euarchontoglires</taxon>
        <taxon>Glires</taxon>
        <taxon>Rodentia</taxon>
        <taxon>Sciuromorpha</taxon>
        <taxon>Sciuridae</taxon>
        <taxon>Xerinae</taxon>
        <taxon>Marmotini</taxon>
        <taxon>Marmota</taxon>
    </lineage>
</organism>
<evidence type="ECO:0000313" key="2">
    <source>
        <dbReference type="EMBL" id="KAF7486012.1"/>
    </source>
</evidence>
<dbReference type="Proteomes" id="UP000662637">
    <property type="component" value="Unassembled WGS sequence"/>
</dbReference>
<protein>
    <submittedName>
        <fullName evidence="2">Uncharacterized protein</fullName>
    </submittedName>
</protein>
<proteinExistence type="predicted"/>
<gene>
    <name evidence="2" type="ORF">GHT09_002249</name>
</gene>
<accession>A0A834V6G8</accession>
<dbReference type="EMBL" id="WJEC01000083">
    <property type="protein sequence ID" value="KAF7486012.1"/>
    <property type="molecule type" value="Genomic_DNA"/>
</dbReference>
<sequence length="96" mass="10524">MERVKQTGKRHSSQARVALPENKVLLSSDIPGDFSPVILEPPEAPGNSHLEAAARRQPHPLWFFPAPQDSYYAREGDASPPPGHRHPIQESAALLA</sequence>
<reference evidence="2" key="1">
    <citation type="submission" date="2020-08" db="EMBL/GenBank/DDBJ databases">
        <authorList>
            <person name="Shumante A."/>
            <person name="Zimin A.V."/>
            <person name="Puiu D."/>
            <person name="Salzberg S.L."/>
        </authorList>
    </citation>
    <scope>NUCLEOTIDE SEQUENCE</scope>
    <source>
        <strain evidence="2">WC2-LM</strain>
        <tissue evidence="2">Liver</tissue>
    </source>
</reference>